<keyword evidence="3" id="KW-0175">Coiled coil</keyword>
<evidence type="ECO:0000256" key="4">
    <source>
        <dbReference type="SAM" id="SignalP"/>
    </source>
</evidence>
<reference evidence="5 6" key="1">
    <citation type="submission" date="2019-01" db="EMBL/GenBank/DDBJ databases">
        <authorList>
            <person name="Chen W.-M."/>
        </authorList>
    </citation>
    <scope>NUCLEOTIDE SEQUENCE [LARGE SCALE GENOMIC DNA]</scope>
    <source>
        <strain evidence="5 6">KYPC3</strain>
    </source>
</reference>
<dbReference type="NCBIfam" id="TIGR02917">
    <property type="entry name" value="PEP_TPR_lipo"/>
    <property type="match status" value="1"/>
</dbReference>
<keyword evidence="1" id="KW-0677">Repeat</keyword>
<dbReference type="Gene3D" id="1.25.40.10">
    <property type="entry name" value="Tetratricopeptide repeat domain"/>
    <property type="match status" value="5"/>
</dbReference>
<evidence type="ECO:0000256" key="1">
    <source>
        <dbReference type="ARBA" id="ARBA00022737"/>
    </source>
</evidence>
<feature type="coiled-coil region" evidence="3">
    <location>
        <begin position="655"/>
        <end position="713"/>
    </location>
</feature>
<dbReference type="PANTHER" id="PTHR45586:SF1">
    <property type="entry name" value="LIPOPOLYSACCHARIDE ASSEMBLY PROTEIN B"/>
    <property type="match status" value="1"/>
</dbReference>
<dbReference type="InterPro" id="IPR019734">
    <property type="entry name" value="TPR_rpt"/>
</dbReference>
<feature type="chain" id="PRO_5019327067" evidence="4">
    <location>
        <begin position="22"/>
        <end position="932"/>
    </location>
</feature>
<evidence type="ECO:0000256" key="3">
    <source>
        <dbReference type="SAM" id="Coils"/>
    </source>
</evidence>
<evidence type="ECO:0000313" key="5">
    <source>
        <dbReference type="EMBL" id="RVU39998.1"/>
    </source>
</evidence>
<dbReference type="InterPro" id="IPR011990">
    <property type="entry name" value="TPR-like_helical_dom_sf"/>
</dbReference>
<gene>
    <name evidence="5" type="primary">prsT</name>
    <name evidence="5" type="ORF">EOE67_08820</name>
</gene>
<dbReference type="SMART" id="SM00028">
    <property type="entry name" value="TPR"/>
    <property type="match status" value="11"/>
</dbReference>
<name>A0A437QZQ3_9GAMM</name>
<keyword evidence="6" id="KW-1185">Reference proteome</keyword>
<keyword evidence="4" id="KW-0732">Signal</keyword>
<dbReference type="RefSeq" id="WP_127698727.1">
    <property type="nucleotide sequence ID" value="NZ_SACS01000007.1"/>
</dbReference>
<dbReference type="Pfam" id="PF13432">
    <property type="entry name" value="TPR_16"/>
    <property type="match status" value="2"/>
</dbReference>
<dbReference type="InterPro" id="IPR051012">
    <property type="entry name" value="CellSynth/LPSAsmb/PSIAsmb"/>
</dbReference>
<evidence type="ECO:0000313" key="6">
    <source>
        <dbReference type="Proteomes" id="UP000283077"/>
    </source>
</evidence>
<dbReference type="PANTHER" id="PTHR45586">
    <property type="entry name" value="TPR REPEAT-CONTAINING PROTEIN PA4667"/>
    <property type="match status" value="1"/>
</dbReference>
<feature type="signal peptide" evidence="4">
    <location>
        <begin position="1"/>
        <end position="21"/>
    </location>
</feature>
<proteinExistence type="predicted"/>
<accession>A0A437QZQ3</accession>
<dbReference type="Pfam" id="PF14559">
    <property type="entry name" value="TPR_19"/>
    <property type="match status" value="3"/>
</dbReference>
<evidence type="ECO:0000256" key="2">
    <source>
        <dbReference type="ARBA" id="ARBA00022803"/>
    </source>
</evidence>
<organism evidence="5 6">
    <name type="scientific">Rheinheimera riviphila</name>
    <dbReference type="NCBI Taxonomy" id="1834037"/>
    <lineage>
        <taxon>Bacteria</taxon>
        <taxon>Pseudomonadati</taxon>
        <taxon>Pseudomonadota</taxon>
        <taxon>Gammaproteobacteria</taxon>
        <taxon>Chromatiales</taxon>
        <taxon>Chromatiaceae</taxon>
        <taxon>Rheinheimera</taxon>
    </lineage>
</organism>
<comment type="caution">
    <text evidence="5">The sequence shown here is derived from an EMBL/GenBank/DDBJ whole genome shotgun (WGS) entry which is preliminary data.</text>
</comment>
<dbReference type="AlphaFoldDB" id="A0A437QZQ3"/>
<dbReference type="Proteomes" id="UP000283077">
    <property type="component" value="Unassembled WGS sequence"/>
</dbReference>
<keyword evidence="2" id="KW-0802">TPR repeat</keyword>
<dbReference type="SUPFAM" id="SSF48452">
    <property type="entry name" value="TPR-like"/>
    <property type="match status" value="4"/>
</dbReference>
<dbReference type="EMBL" id="SACS01000007">
    <property type="protein sequence ID" value="RVU39998.1"/>
    <property type="molecule type" value="Genomic_DNA"/>
</dbReference>
<dbReference type="OrthoDB" id="5959200at2"/>
<protein>
    <submittedName>
        <fullName evidence="5">PEP-CTERM system TPR-repeat protein PrsT</fullName>
    </submittedName>
</protein>
<dbReference type="InterPro" id="IPR014266">
    <property type="entry name" value="PEP-CTERM_TPR_PrsT"/>
</dbReference>
<sequence length="932" mass="103164">MKTYLLPLVCWLSLQSQPLLANTAANSAASAYEKALQHMQQHALREAELELRNSLQQQPDYLPARLLLGQVLLQSAQWPAAEKELQLALHGGAAADPLVFDLMRALLAQQKTAETTDLLKQYQQFANQPAYLIMQGKTEKANGRFNQANQFLQQALQHPQLATLADEAWFELGELQFKQQSAAASDSLRKVPAASGYFRQAQYLLAQLQQKQQPAAALQIYDQLLKKDPKDVAALLAKAQLLLETGKIDAALQLVLTFREQYPNNPYGQLIHAALVGQQGNSTERDRMIKQVQQQLSGLSNEQKEQQELLMLTAILDFSEGQFAQVIRKLKQYLTLYPANARVHQLLAQSYYFLQSLNEAETQIKLALAMTPDDENLVLIGATILQAANKHEAALQLLAKAYQQAPGDDLLRQSYAQALVRAGQSPLAQQVLANGAASKEPLAELLQLGYLQLEAGRINEASANANKLLELDQSKVEIFQFAGDVSLRSGDAAKASNFFQQALVLDKTFKPALLSLAGIALNQQLWPQAIGYYQQILVAAPNDSLTLQLLADAALKSGDVSGAVTALEQLSADDINLFPARLALLELYFADHQTEKASLLLQQLEQQSDLQPEIYQAKVKLAMLQKNTALARHNTEILFGLWYDNPQKLFTLADLQLRNNEHETAEKSIQRLTELGAGTGVPAAALLSLKTRLSLQQGKFDQAKQQLAQLKKHSGDNAQYQELTAHLLLATAKYPEAIQLLKVLHQQTPDPRYFAMLITAYRAAGDHQALQQLLAEYLQQNPADLAARLELADLMTQQGDLAQAQQLYQQAPDLEKQPILLNNLAFLLLPQQPEAALEYASQAYQLLPQHPQIIDTYGWALTSSGKPEQALGVLRDAEIRSPANLMIQLHLAETLRLLNRPAEAKALLQKVQGKTLSPAEQQLADQINTHLN</sequence>